<sequence>MYYFRRLEGQKDSQKEKSLLNRVGLLLFRFFFCCFFFNGD</sequence>
<proteinExistence type="predicted"/>
<reference evidence="2" key="1">
    <citation type="journal article" date="2021" name="Proc. Natl. Acad. Sci. U.S.A.">
        <title>A Catalog of Tens of Thousands of Viruses from Human Metagenomes Reveals Hidden Associations with Chronic Diseases.</title>
        <authorList>
            <person name="Tisza M.J."/>
            <person name="Buck C.B."/>
        </authorList>
    </citation>
    <scope>NUCLEOTIDE SEQUENCE</scope>
    <source>
        <strain evidence="2">CtGiO6</strain>
    </source>
</reference>
<accession>A0A8S5P7Z2</accession>
<dbReference type="EMBL" id="BK015350">
    <property type="protein sequence ID" value="DAE02717.1"/>
    <property type="molecule type" value="Genomic_DNA"/>
</dbReference>
<keyword evidence="1" id="KW-1133">Transmembrane helix</keyword>
<feature type="transmembrane region" description="Helical" evidence="1">
    <location>
        <begin position="20"/>
        <end position="38"/>
    </location>
</feature>
<evidence type="ECO:0000313" key="2">
    <source>
        <dbReference type="EMBL" id="DAE02717.1"/>
    </source>
</evidence>
<evidence type="ECO:0000256" key="1">
    <source>
        <dbReference type="SAM" id="Phobius"/>
    </source>
</evidence>
<organism evidence="2">
    <name type="scientific">Siphoviridae sp. ctGiO6</name>
    <dbReference type="NCBI Taxonomy" id="2825415"/>
    <lineage>
        <taxon>Viruses</taxon>
        <taxon>Duplodnaviria</taxon>
        <taxon>Heunggongvirae</taxon>
        <taxon>Uroviricota</taxon>
        <taxon>Caudoviricetes</taxon>
    </lineage>
</organism>
<protein>
    <submittedName>
        <fullName evidence="2">Uncharacterized protein</fullName>
    </submittedName>
</protein>
<keyword evidence="1" id="KW-0812">Transmembrane</keyword>
<name>A0A8S5P7Z2_9CAUD</name>
<keyword evidence="1" id="KW-0472">Membrane</keyword>